<dbReference type="STRING" id="29529.SAMN04488122_6203"/>
<dbReference type="Proteomes" id="UP000199310">
    <property type="component" value="Unassembled WGS sequence"/>
</dbReference>
<dbReference type="Gene3D" id="3.90.550.10">
    <property type="entry name" value="Spore Coat Polysaccharide Biosynthesis Protein SpsA, Chain A"/>
    <property type="match status" value="1"/>
</dbReference>
<keyword evidence="1" id="KW-0812">Transmembrane</keyword>
<keyword evidence="1" id="KW-0472">Membrane</keyword>
<keyword evidence="1" id="KW-1133">Transmembrane helix</keyword>
<feature type="domain" description="DUF2062" evidence="3">
    <location>
        <begin position="270"/>
        <end position="394"/>
    </location>
</feature>
<dbReference type="GO" id="GO:0016740">
    <property type="term" value="F:transferase activity"/>
    <property type="evidence" value="ECO:0007669"/>
    <property type="project" value="UniProtKB-KW"/>
</dbReference>
<feature type="transmembrane region" description="Helical" evidence="1">
    <location>
        <begin position="310"/>
        <end position="334"/>
    </location>
</feature>
<dbReference type="PANTHER" id="PTHR48090">
    <property type="entry name" value="UNDECAPRENYL-PHOSPHATE 4-DEOXY-4-FORMAMIDO-L-ARABINOSE TRANSFERASE-RELATED"/>
    <property type="match status" value="1"/>
</dbReference>
<organism evidence="4 5">
    <name type="scientific">Chitinophaga arvensicola</name>
    <dbReference type="NCBI Taxonomy" id="29529"/>
    <lineage>
        <taxon>Bacteria</taxon>
        <taxon>Pseudomonadati</taxon>
        <taxon>Bacteroidota</taxon>
        <taxon>Chitinophagia</taxon>
        <taxon>Chitinophagales</taxon>
        <taxon>Chitinophagaceae</taxon>
        <taxon>Chitinophaga</taxon>
    </lineage>
</organism>
<accession>A0A1I0SCE5</accession>
<evidence type="ECO:0000256" key="1">
    <source>
        <dbReference type="SAM" id="Phobius"/>
    </source>
</evidence>
<dbReference type="CDD" id="cd04179">
    <property type="entry name" value="DPM_DPG-synthase_like"/>
    <property type="match status" value="1"/>
</dbReference>
<feature type="transmembrane region" description="Helical" evidence="1">
    <location>
        <begin position="279"/>
        <end position="303"/>
    </location>
</feature>
<gene>
    <name evidence="4" type="ORF">SAMN04488122_6203</name>
</gene>
<keyword evidence="4" id="KW-0808">Transferase</keyword>
<dbReference type="Pfam" id="PF09835">
    <property type="entry name" value="DUF2062"/>
    <property type="match status" value="1"/>
</dbReference>
<dbReference type="InterPro" id="IPR029044">
    <property type="entry name" value="Nucleotide-diphossugar_trans"/>
</dbReference>
<evidence type="ECO:0000259" key="2">
    <source>
        <dbReference type="Pfam" id="PF00535"/>
    </source>
</evidence>
<dbReference type="InterPro" id="IPR018639">
    <property type="entry name" value="DUF2062"/>
</dbReference>
<name>A0A1I0SCE5_9BACT</name>
<feature type="transmembrane region" description="Helical" evidence="1">
    <location>
        <begin position="364"/>
        <end position="390"/>
    </location>
</feature>
<feature type="domain" description="Glycosyltransferase 2-like" evidence="2">
    <location>
        <begin position="18"/>
        <end position="140"/>
    </location>
</feature>
<reference evidence="5" key="1">
    <citation type="submission" date="2016-10" db="EMBL/GenBank/DDBJ databases">
        <authorList>
            <person name="Varghese N."/>
            <person name="Submissions S."/>
        </authorList>
    </citation>
    <scope>NUCLEOTIDE SEQUENCE [LARGE SCALE GENOMIC DNA]</scope>
    <source>
        <strain evidence="5">DSM 3695</strain>
    </source>
</reference>
<dbReference type="RefSeq" id="WP_089902554.1">
    <property type="nucleotide sequence ID" value="NZ_FOJG01000002.1"/>
</dbReference>
<dbReference type="AlphaFoldDB" id="A0A1I0SCE5"/>
<evidence type="ECO:0000313" key="5">
    <source>
        <dbReference type="Proteomes" id="UP000199310"/>
    </source>
</evidence>
<sequence>MTNTPTHNAHFERHRAAVLIPTYNNAGTLGAVLSDALTYTDHIIVVNDGATDETLAVLEQFPSLQLVSYSPNRGKGVALRRGFAYALEQGYDYVITMDADGQHFATDLPGMLQQIEEQPGALIIGARNLHQENMPGKSTSANKVSNFWFQVTTGLKGPDTQSGYRLYPLQRMGNMHYFCTKYEFEIEVLVRSAWKGIKVDWTPVRVYYPPPEERVSHFRPVRDVSRITVLNTVLVLVTFLYIKPRDLIRYFLKKENWKKMWKEEVLKADESNMRKAASIGFGIFMGIVPIWGFQLLVSILLSIKFKLNKALVLLFAHISTPPLTPFVIFASFLAGRIWMGQTAKDLVFSNGINFDTIRDNLLQYVFGSITLAIAGGLFAWATSWGILTIFRKGRRNG</sequence>
<feature type="transmembrane region" description="Helical" evidence="1">
    <location>
        <begin position="224"/>
        <end position="242"/>
    </location>
</feature>
<evidence type="ECO:0000313" key="4">
    <source>
        <dbReference type="EMBL" id="SEW54812.1"/>
    </source>
</evidence>
<dbReference type="PANTHER" id="PTHR48090:SF7">
    <property type="entry name" value="RFBJ PROTEIN"/>
    <property type="match status" value="1"/>
</dbReference>
<keyword evidence="5" id="KW-1185">Reference proteome</keyword>
<dbReference type="SUPFAM" id="SSF53448">
    <property type="entry name" value="Nucleotide-diphospho-sugar transferases"/>
    <property type="match status" value="1"/>
</dbReference>
<dbReference type="InterPro" id="IPR050256">
    <property type="entry name" value="Glycosyltransferase_2"/>
</dbReference>
<proteinExistence type="predicted"/>
<dbReference type="EMBL" id="FOJG01000002">
    <property type="protein sequence ID" value="SEW54812.1"/>
    <property type="molecule type" value="Genomic_DNA"/>
</dbReference>
<protein>
    <submittedName>
        <fullName evidence="4">Glycosyltransferase involved in cell wall bisynthesis</fullName>
    </submittedName>
</protein>
<evidence type="ECO:0000259" key="3">
    <source>
        <dbReference type="Pfam" id="PF09835"/>
    </source>
</evidence>
<dbReference type="OrthoDB" id="9810303at2"/>
<dbReference type="InterPro" id="IPR001173">
    <property type="entry name" value="Glyco_trans_2-like"/>
</dbReference>
<dbReference type="Pfam" id="PF00535">
    <property type="entry name" value="Glycos_transf_2"/>
    <property type="match status" value="1"/>
</dbReference>